<keyword evidence="1" id="KW-1133">Transmembrane helix</keyword>
<evidence type="ECO:0000313" key="2">
    <source>
        <dbReference type="EMBL" id="GAA4324324.1"/>
    </source>
</evidence>
<gene>
    <name evidence="2" type="ORF">GCM10023184_11630</name>
</gene>
<feature type="transmembrane region" description="Helical" evidence="1">
    <location>
        <begin position="83"/>
        <end position="101"/>
    </location>
</feature>
<evidence type="ECO:0000313" key="3">
    <source>
        <dbReference type="Proteomes" id="UP001501725"/>
    </source>
</evidence>
<dbReference type="RefSeq" id="WP_345254138.1">
    <property type="nucleotide sequence ID" value="NZ_BAABGY010000005.1"/>
</dbReference>
<dbReference type="Proteomes" id="UP001501725">
    <property type="component" value="Unassembled WGS sequence"/>
</dbReference>
<protein>
    <recommendedName>
        <fullName evidence="4">Cytochrome B</fullName>
    </recommendedName>
</protein>
<reference evidence="3" key="1">
    <citation type="journal article" date="2019" name="Int. J. Syst. Evol. Microbiol.">
        <title>The Global Catalogue of Microorganisms (GCM) 10K type strain sequencing project: providing services to taxonomists for standard genome sequencing and annotation.</title>
        <authorList>
            <consortium name="The Broad Institute Genomics Platform"/>
            <consortium name="The Broad Institute Genome Sequencing Center for Infectious Disease"/>
            <person name="Wu L."/>
            <person name="Ma J."/>
        </authorList>
    </citation>
    <scope>NUCLEOTIDE SEQUENCE [LARGE SCALE GENOMIC DNA]</scope>
    <source>
        <strain evidence="3">JCM 17919</strain>
    </source>
</reference>
<organism evidence="2 3">
    <name type="scientific">Flaviaesturariibacter amylovorans</name>
    <dbReference type="NCBI Taxonomy" id="1084520"/>
    <lineage>
        <taxon>Bacteria</taxon>
        <taxon>Pseudomonadati</taxon>
        <taxon>Bacteroidota</taxon>
        <taxon>Chitinophagia</taxon>
        <taxon>Chitinophagales</taxon>
        <taxon>Chitinophagaceae</taxon>
        <taxon>Flaviaestuariibacter</taxon>
    </lineage>
</organism>
<keyword evidence="1" id="KW-0812">Transmembrane</keyword>
<comment type="caution">
    <text evidence="2">The sequence shown here is derived from an EMBL/GenBank/DDBJ whole genome shotgun (WGS) entry which is preliminary data.</text>
</comment>
<dbReference type="EMBL" id="BAABGY010000005">
    <property type="protein sequence ID" value="GAA4324324.1"/>
    <property type="molecule type" value="Genomic_DNA"/>
</dbReference>
<proteinExistence type="predicted"/>
<evidence type="ECO:0008006" key="4">
    <source>
        <dbReference type="Google" id="ProtNLM"/>
    </source>
</evidence>
<sequence>MYNGMLHAHSGLRWVVLILLLLAIFRHATAGDKPYGRKNGLLLTISADIMLLIGLYLWFTSPTYGLSYIQGAKPEIAELKRRMSFQTFEHSFGMLVAIALLHIGKAQGKKNIPDARKHRKALMFYVIALLIMLASIPWPFLTVGEGRGWF</sequence>
<feature type="transmembrane region" description="Helical" evidence="1">
    <location>
        <begin position="122"/>
        <end position="141"/>
    </location>
</feature>
<keyword evidence="1" id="KW-0472">Membrane</keyword>
<keyword evidence="3" id="KW-1185">Reference proteome</keyword>
<accession>A0ABP8GH50</accession>
<name>A0ABP8GH50_9BACT</name>
<feature type="transmembrane region" description="Helical" evidence="1">
    <location>
        <begin position="12"/>
        <end position="29"/>
    </location>
</feature>
<evidence type="ECO:0000256" key="1">
    <source>
        <dbReference type="SAM" id="Phobius"/>
    </source>
</evidence>
<feature type="transmembrane region" description="Helical" evidence="1">
    <location>
        <begin position="41"/>
        <end position="59"/>
    </location>
</feature>